<dbReference type="AlphaFoldDB" id="A0AAN9TRW1"/>
<accession>A0AAN9TRW1</accession>
<evidence type="ECO:0000313" key="2">
    <source>
        <dbReference type="Proteomes" id="UP001367676"/>
    </source>
</evidence>
<organism evidence="1 2">
    <name type="scientific">Parthenolecanium corni</name>
    <dbReference type="NCBI Taxonomy" id="536013"/>
    <lineage>
        <taxon>Eukaryota</taxon>
        <taxon>Metazoa</taxon>
        <taxon>Ecdysozoa</taxon>
        <taxon>Arthropoda</taxon>
        <taxon>Hexapoda</taxon>
        <taxon>Insecta</taxon>
        <taxon>Pterygota</taxon>
        <taxon>Neoptera</taxon>
        <taxon>Paraneoptera</taxon>
        <taxon>Hemiptera</taxon>
        <taxon>Sternorrhyncha</taxon>
        <taxon>Coccoidea</taxon>
        <taxon>Coccidae</taxon>
        <taxon>Parthenolecanium</taxon>
    </lineage>
</organism>
<protein>
    <submittedName>
        <fullName evidence="1">Uncharacterized protein</fullName>
    </submittedName>
</protein>
<comment type="caution">
    <text evidence="1">The sequence shown here is derived from an EMBL/GenBank/DDBJ whole genome shotgun (WGS) entry which is preliminary data.</text>
</comment>
<evidence type="ECO:0000313" key="1">
    <source>
        <dbReference type="EMBL" id="KAK7601645.1"/>
    </source>
</evidence>
<dbReference type="Proteomes" id="UP001367676">
    <property type="component" value="Unassembled WGS sequence"/>
</dbReference>
<keyword evidence="2" id="KW-1185">Reference proteome</keyword>
<gene>
    <name evidence="1" type="ORF">V9T40_009086</name>
</gene>
<reference evidence="1 2" key="1">
    <citation type="submission" date="2024-03" db="EMBL/GenBank/DDBJ databases">
        <title>Adaptation during the transition from Ophiocordyceps entomopathogen to insect associate is accompanied by gene loss and intensified selection.</title>
        <authorList>
            <person name="Ward C.M."/>
            <person name="Onetto C.A."/>
            <person name="Borneman A.R."/>
        </authorList>
    </citation>
    <scope>NUCLEOTIDE SEQUENCE [LARGE SCALE GENOMIC DNA]</scope>
    <source>
        <strain evidence="1">AWRI1</strain>
        <tissue evidence="1">Single Adult Female</tissue>
    </source>
</reference>
<name>A0AAN9TRW1_9HEMI</name>
<dbReference type="EMBL" id="JBBCAQ010000010">
    <property type="protein sequence ID" value="KAK7601645.1"/>
    <property type="molecule type" value="Genomic_DNA"/>
</dbReference>
<proteinExistence type="predicted"/>
<sequence length="59" mass="6795">MFTGLNAFNESDYNLTIPFNSTIGSLDYTNASRHFAEEPFSSYSNYRGNKYLTKNLMQL</sequence>